<evidence type="ECO:0000313" key="1">
    <source>
        <dbReference type="EMBL" id="APW36155.1"/>
    </source>
</evidence>
<dbReference type="STRING" id="1842727.RD110_02125"/>
<dbReference type="EMBL" id="CP019236">
    <property type="protein sequence ID" value="APW36155.1"/>
    <property type="molecule type" value="Genomic_DNA"/>
</dbReference>
<protein>
    <submittedName>
        <fullName evidence="1">Uncharacterized protein</fullName>
    </submittedName>
</protein>
<sequence length="246" mass="26458">MSIASIKALKLAPLDDLDIEIERGKSVGGAASAAINAGGIVAFDAGIGGEEQEDVLYSMQFAQRAASAAADRYTQVKAWYQEYVRVLGETGWVMGGFNLNAQKVDQSEVEVAKAALEILAAAATGPQSVVLLAAIKALKGMAKDDGFITLFEHYGAKGLVGNFQISDVQKGPNGALSIVTGAFQIEMAERQDKFLFFTWHKKGVSVWGDAIRATFNRTYYADLRQTVRDMLGKEGRKAIASLPLKF</sequence>
<proteinExistence type="predicted"/>
<gene>
    <name evidence="1" type="ORF">RD110_02125</name>
</gene>
<evidence type="ECO:0000313" key="2">
    <source>
        <dbReference type="Proteomes" id="UP000186609"/>
    </source>
</evidence>
<dbReference type="RefSeq" id="WP_076196245.1">
    <property type="nucleotide sequence ID" value="NZ_CP019236.1"/>
</dbReference>
<organism evidence="1 2">
    <name type="scientific">Rhodoferax koreensis</name>
    <dbReference type="NCBI Taxonomy" id="1842727"/>
    <lineage>
        <taxon>Bacteria</taxon>
        <taxon>Pseudomonadati</taxon>
        <taxon>Pseudomonadota</taxon>
        <taxon>Betaproteobacteria</taxon>
        <taxon>Burkholderiales</taxon>
        <taxon>Comamonadaceae</taxon>
        <taxon>Rhodoferax</taxon>
    </lineage>
</organism>
<dbReference type="KEGG" id="rhy:RD110_02125"/>
<dbReference type="OrthoDB" id="9078243at2"/>
<accession>A0A1P8JR01</accession>
<reference evidence="1 2" key="1">
    <citation type="submission" date="2017-01" db="EMBL/GenBank/DDBJ databases">
        <authorList>
            <person name="Mah S.A."/>
            <person name="Swanson W.J."/>
            <person name="Moy G.W."/>
            <person name="Vacquier V.D."/>
        </authorList>
    </citation>
    <scope>NUCLEOTIDE SEQUENCE [LARGE SCALE GENOMIC DNA]</scope>
    <source>
        <strain evidence="1 2">DCY110</strain>
    </source>
</reference>
<keyword evidence="2" id="KW-1185">Reference proteome</keyword>
<name>A0A1P8JR01_9BURK</name>
<dbReference type="AlphaFoldDB" id="A0A1P8JR01"/>
<dbReference type="Proteomes" id="UP000186609">
    <property type="component" value="Chromosome"/>
</dbReference>